<sequence>MDYYDVVVIGAGFSGLTAARELREAGKNVLVLEARDRIGGSTWYRPEALGGFGLEMGGTWIVPQQTHVWAEVQRYGVPVADSELPGRMTWSDHGTVLDTLLPVPPEQYGALEHAVRALVEAGERIDPTRPLSEQGLADLDVPIRQWAEDAGLTGNAKELIVSWFCGCANAGEETGSALDVIRWLSAMDNSLWGMVQASVLGYTFVDGTVSLAEAIRADGGTELRLSSPVREVTATDGGVTVGYDGGAVRADRVLMTTPVGVWRDIEFSPRLSTAKQMMSQENHAGQGQKVWALARNVDEDISGFGWGTGFDYVGAMATTDEGVVLVCFAPEHDRVDTTDPADVQRAVREFAPEAEVVGVESHDWVNDEFNKGTWATFGAGQFAKYEIAVGEPEGRVHFGGSHTARLWRAFIDGAIESGKRAAAEILAARSEGGEE</sequence>
<dbReference type="EMBL" id="JACGWZ010000001">
    <property type="protein sequence ID" value="MBA8824267.1"/>
    <property type="molecule type" value="Genomic_DNA"/>
</dbReference>
<dbReference type="RefSeq" id="WP_182543397.1">
    <property type="nucleotide sequence ID" value="NZ_JACGWZ010000001.1"/>
</dbReference>
<dbReference type="SUPFAM" id="SSF51905">
    <property type="entry name" value="FAD/NAD(P)-binding domain"/>
    <property type="match status" value="1"/>
</dbReference>
<feature type="binding site" evidence="4">
    <location>
        <begin position="33"/>
        <end position="34"/>
    </location>
    <ligand>
        <name>FAD</name>
        <dbReference type="ChEBI" id="CHEBI:57692"/>
    </ligand>
</feature>
<feature type="domain" description="Amine oxidase" evidence="5">
    <location>
        <begin position="13"/>
        <end position="426"/>
    </location>
</feature>
<proteinExistence type="inferred from homology"/>
<dbReference type="InterPro" id="IPR002937">
    <property type="entry name" value="Amino_oxidase"/>
</dbReference>
<evidence type="ECO:0000259" key="5">
    <source>
        <dbReference type="Pfam" id="PF01593"/>
    </source>
</evidence>
<dbReference type="Gene3D" id="3.90.660.10">
    <property type="match status" value="2"/>
</dbReference>
<evidence type="ECO:0000313" key="7">
    <source>
        <dbReference type="Proteomes" id="UP000569329"/>
    </source>
</evidence>
<evidence type="ECO:0000256" key="2">
    <source>
        <dbReference type="ARBA" id="ARBA00005995"/>
    </source>
</evidence>
<reference evidence="6 7" key="1">
    <citation type="submission" date="2020-07" db="EMBL/GenBank/DDBJ databases">
        <title>Sequencing the genomes of 1000 actinobacteria strains.</title>
        <authorList>
            <person name="Klenk H.-P."/>
        </authorList>
    </citation>
    <scope>NUCLEOTIDE SEQUENCE [LARGE SCALE GENOMIC DNA]</scope>
    <source>
        <strain evidence="6 7">DSM 45975</strain>
    </source>
</reference>
<dbReference type="GO" id="GO:0016491">
    <property type="term" value="F:oxidoreductase activity"/>
    <property type="evidence" value="ECO:0007669"/>
    <property type="project" value="UniProtKB-KW"/>
</dbReference>
<dbReference type="InterPro" id="IPR036188">
    <property type="entry name" value="FAD/NAD-bd_sf"/>
</dbReference>
<evidence type="ECO:0000256" key="1">
    <source>
        <dbReference type="ARBA" id="ARBA00001974"/>
    </source>
</evidence>
<protein>
    <submittedName>
        <fullName evidence="6">Monoamine oxidase</fullName>
    </submittedName>
</protein>
<dbReference type="PANTHER" id="PTHR43563:SF1">
    <property type="entry name" value="AMINE OXIDASE [FLAVIN-CONTAINING] B"/>
    <property type="match status" value="1"/>
</dbReference>
<accession>A0A839DXU3</accession>
<keyword evidence="3" id="KW-0560">Oxidoreductase</keyword>
<evidence type="ECO:0000313" key="6">
    <source>
        <dbReference type="EMBL" id="MBA8824267.1"/>
    </source>
</evidence>
<feature type="binding site" evidence="4">
    <location>
        <position position="229"/>
    </location>
    <ligand>
        <name>FAD</name>
        <dbReference type="ChEBI" id="CHEBI:57692"/>
    </ligand>
</feature>
<dbReference type="InterPro" id="IPR001613">
    <property type="entry name" value="Flavin_amine_oxidase"/>
</dbReference>
<evidence type="ECO:0000256" key="3">
    <source>
        <dbReference type="ARBA" id="ARBA00023002"/>
    </source>
</evidence>
<dbReference type="AlphaFoldDB" id="A0A839DXU3"/>
<dbReference type="Gene3D" id="3.50.50.60">
    <property type="entry name" value="FAD/NAD(P)-binding domain"/>
    <property type="match status" value="2"/>
</dbReference>
<dbReference type="PANTHER" id="PTHR43563">
    <property type="entry name" value="AMINE OXIDASE"/>
    <property type="match status" value="1"/>
</dbReference>
<gene>
    <name evidence="6" type="ORF">FHX42_001596</name>
</gene>
<dbReference type="Pfam" id="PF01593">
    <property type="entry name" value="Amino_oxidase"/>
    <property type="match status" value="1"/>
</dbReference>
<feature type="binding site" evidence="4">
    <location>
        <position position="14"/>
    </location>
    <ligand>
        <name>FAD</name>
        <dbReference type="ChEBI" id="CHEBI:57692"/>
    </ligand>
</feature>
<comment type="cofactor">
    <cofactor evidence="1">
        <name>FAD</name>
        <dbReference type="ChEBI" id="CHEBI:57692"/>
    </cofactor>
</comment>
<comment type="similarity">
    <text evidence="2">Belongs to the flavin monoamine oxidase family.</text>
</comment>
<comment type="caution">
    <text evidence="6">The sequence shown here is derived from an EMBL/GenBank/DDBJ whole genome shotgun (WGS) entry which is preliminary data.</text>
</comment>
<name>A0A839DXU3_9PSEU</name>
<organism evidence="6 7">
    <name type="scientific">Halosaccharopolyspora lacisalsi</name>
    <dbReference type="NCBI Taxonomy" id="1000566"/>
    <lineage>
        <taxon>Bacteria</taxon>
        <taxon>Bacillati</taxon>
        <taxon>Actinomycetota</taxon>
        <taxon>Actinomycetes</taxon>
        <taxon>Pseudonocardiales</taxon>
        <taxon>Pseudonocardiaceae</taxon>
        <taxon>Halosaccharopolyspora</taxon>
    </lineage>
</organism>
<keyword evidence="7" id="KW-1185">Reference proteome</keyword>
<dbReference type="InterPro" id="IPR050703">
    <property type="entry name" value="Flavin_MAO"/>
</dbReference>
<evidence type="ECO:0000256" key="4">
    <source>
        <dbReference type="PIRSR" id="PIRSR601613-1"/>
    </source>
</evidence>
<dbReference type="PRINTS" id="PR00757">
    <property type="entry name" value="AMINEOXDASEF"/>
</dbReference>
<dbReference type="Proteomes" id="UP000569329">
    <property type="component" value="Unassembled WGS sequence"/>
</dbReference>